<dbReference type="InterPro" id="IPR027417">
    <property type="entry name" value="P-loop_NTPase"/>
</dbReference>
<keyword evidence="2" id="KW-0472">Membrane</keyword>
<dbReference type="RefSeq" id="WP_349083993.1">
    <property type="nucleotide sequence ID" value="NZ_JBBNFW010000176.1"/>
</dbReference>
<proteinExistence type="predicted"/>
<feature type="transmembrane region" description="Helical" evidence="2">
    <location>
        <begin position="94"/>
        <end position="114"/>
    </location>
</feature>
<comment type="caution">
    <text evidence="4">The sequence shown here is derived from an EMBL/GenBank/DDBJ whole genome shotgun (WGS) entry which is preliminary data.</text>
</comment>
<dbReference type="Gene3D" id="3.40.50.300">
    <property type="entry name" value="P-loop containing nucleotide triphosphate hydrolases"/>
    <property type="match status" value="1"/>
</dbReference>
<evidence type="ECO:0000259" key="3">
    <source>
        <dbReference type="Pfam" id="PF07693"/>
    </source>
</evidence>
<evidence type="ECO:0000313" key="4">
    <source>
        <dbReference type="EMBL" id="MEQ2413690.1"/>
    </source>
</evidence>
<dbReference type="SUPFAM" id="SSF52540">
    <property type="entry name" value="P-loop containing nucleoside triphosphate hydrolases"/>
    <property type="match status" value="1"/>
</dbReference>
<reference evidence="4 5" key="1">
    <citation type="submission" date="2024-04" db="EMBL/GenBank/DDBJ databases">
        <title>Human intestinal bacterial collection.</title>
        <authorList>
            <person name="Pauvert C."/>
            <person name="Hitch T.C.A."/>
            <person name="Clavel T."/>
        </authorList>
    </citation>
    <scope>NUCLEOTIDE SEQUENCE [LARGE SCALE GENOMIC DNA]</scope>
    <source>
        <strain evidence="4 5">CLA-AA-H161</strain>
    </source>
</reference>
<name>A0ABV1CMT3_9FIRM</name>
<keyword evidence="2" id="KW-1133">Transmembrane helix</keyword>
<dbReference type="Pfam" id="PF07693">
    <property type="entry name" value="KAP_NTPase"/>
    <property type="match status" value="1"/>
</dbReference>
<feature type="transmembrane region" description="Helical" evidence="2">
    <location>
        <begin position="20"/>
        <end position="52"/>
    </location>
</feature>
<keyword evidence="1" id="KW-0175">Coiled coil</keyword>
<feature type="domain" description="KAP NTPase" evidence="3">
    <location>
        <begin position="154"/>
        <end position="396"/>
    </location>
</feature>
<protein>
    <submittedName>
        <fullName evidence="4">P-loop NTPase fold protein</fullName>
    </submittedName>
</protein>
<organism evidence="4 5">
    <name type="scientific">Blautia acetigignens</name>
    <dbReference type="NCBI Taxonomy" id="2981783"/>
    <lineage>
        <taxon>Bacteria</taxon>
        <taxon>Bacillati</taxon>
        <taxon>Bacillota</taxon>
        <taxon>Clostridia</taxon>
        <taxon>Lachnospirales</taxon>
        <taxon>Lachnospiraceae</taxon>
        <taxon>Blautia</taxon>
    </lineage>
</organism>
<sequence length="871" mass="102913">MQNKNHIFLQLKKITEVTTLSFLLFYILLPGISTNLYLGIYAAAILILYFAAGDYRNTEILQEFLTAGVFATIGFLISKLANGCTVADIWNNKSLFRFLLLEACIAEYIIFWLLQMKSQKEQQRFYEASASMKLFPTRESDLERLSLYLSEVDAVGINGTWGSGKTFLADQYIERNQDKYEVIKVEPLTCNMSAIDSYLFQQLEKVLRANRIYPRYSRKLQRALSENAWGKQFNSILGTGENDQVTEFQGFCQDLDKLDHKILLVYEDIDRISGENRDQIARLFDLTQKMISHNVKVIYQFDLGKMADLDFNRDYLEKYIPYIINLTEISVKDIVIEALEELKHMNAGLSWGDFRFLFEVPIVDYYFGREFNIPLQLKYRVENATPRKLKAFVTEVNTIMQQPEFSNKENRNTVIAFFFMKHFFDDLYQELPFQKSLLEEMTFVYNNSEDNKEEQITIMELIARHRLTKEKKLEIEVNKEAITTGKIKEMFFEEGGKNTGENLDKLALMLLLGYKLEFAQKKQEQEKEQEKNRENDRLREKASEIALNQELRDIADIEYNEKISRLILNLHQNGKSEYTNAEAVAVTFLKDVLLKEKDQWEEGWKDFQQKLFQSNFYKDNHTVFNLVTDNFCILFRALWIYFLKHHIQYDKDDIMDKALDFYKELDDNKEQLTLEKLAILNTCEFEKRKYYLKTIAWFNGLEITGHFNKDSIYRDFLNKYTVAAYKHGYLRRYSLDLSYVPSKQDTEVNNQCVKRFLKDCKKNILQPTSSEFSEQLIEEINLVTGFYDKNLRLIQQENPAARKTAQLKVTTKSYVSHTDETIFEALEQEIKNGNFNKIQEKESFRSKLEEYYKKEKINLREYMELWGKINN</sequence>
<dbReference type="InterPro" id="IPR011646">
    <property type="entry name" value="KAP_P-loop"/>
</dbReference>
<dbReference type="EMBL" id="JBBNFW010000176">
    <property type="protein sequence ID" value="MEQ2413690.1"/>
    <property type="molecule type" value="Genomic_DNA"/>
</dbReference>
<feature type="transmembrane region" description="Helical" evidence="2">
    <location>
        <begin position="64"/>
        <end position="82"/>
    </location>
</feature>
<keyword evidence="5" id="KW-1185">Reference proteome</keyword>
<feature type="coiled-coil region" evidence="1">
    <location>
        <begin position="516"/>
        <end position="548"/>
    </location>
</feature>
<evidence type="ECO:0000256" key="1">
    <source>
        <dbReference type="SAM" id="Coils"/>
    </source>
</evidence>
<keyword evidence="2" id="KW-0812">Transmembrane</keyword>
<gene>
    <name evidence="4" type="ORF">AAAX94_11765</name>
</gene>
<dbReference type="Proteomes" id="UP001470752">
    <property type="component" value="Unassembled WGS sequence"/>
</dbReference>
<evidence type="ECO:0000256" key="2">
    <source>
        <dbReference type="SAM" id="Phobius"/>
    </source>
</evidence>
<accession>A0ABV1CMT3</accession>
<evidence type="ECO:0000313" key="5">
    <source>
        <dbReference type="Proteomes" id="UP001470752"/>
    </source>
</evidence>